<proteinExistence type="predicted"/>
<reference evidence="2" key="1">
    <citation type="submission" date="2016-10" db="EMBL/GenBank/DDBJ databases">
        <authorList>
            <person name="Varghese N."/>
            <person name="Submissions S."/>
        </authorList>
    </citation>
    <scope>NUCLEOTIDE SEQUENCE [LARGE SCALE GENOMIC DNA]</scope>
    <source>
        <strain evidence="2">DSM 22329</strain>
    </source>
</reference>
<organism evidence="1 2">
    <name type="scientific">Pedococcus dokdonensis</name>
    <dbReference type="NCBI Taxonomy" id="443156"/>
    <lineage>
        <taxon>Bacteria</taxon>
        <taxon>Bacillati</taxon>
        <taxon>Actinomycetota</taxon>
        <taxon>Actinomycetes</taxon>
        <taxon>Micrococcales</taxon>
        <taxon>Intrasporangiaceae</taxon>
        <taxon>Pedococcus</taxon>
    </lineage>
</organism>
<dbReference type="AlphaFoldDB" id="A0A1H0TYK6"/>
<evidence type="ECO:0000313" key="1">
    <source>
        <dbReference type="EMBL" id="SDP59014.1"/>
    </source>
</evidence>
<dbReference type="Proteomes" id="UP000199077">
    <property type="component" value="Chromosome I"/>
</dbReference>
<sequence length="96" mass="10703">MSWIGQTQWVATQVWAQNNVRLSRAQSRDLDAYVSGAISRYGIPRAAACVSMAWSSAGRRPPSLPTLAHLLSKSYAEHSGTMRRGWSADVINNWRK</sequence>
<keyword evidence="2" id="KW-1185">Reference proteome</keyword>
<protein>
    <submittedName>
        <fullName evidence="1">Uncharacterized protein</fullName>
    </submittedName>
</protein>
<dbReference type="EMBL" id="LT629711">
    <property type="protein sequence ID" value="SDP59014.1"/>
    <property type="molecule type" value="Genomic_DNA"/>
</dbReference>
<gene>
    <name evidence="1" type="ORF">SAMN04489867_3039</name>
</gene>
<evidence type="ECO:0000313" key="2">
    <source>
        <dbReference type="Proteomes" id="UP000199077"/>
    </source>
</evidence>
<name>A0A1H0TYK6_9MICO</name>
<accession>A0A1H0TYK6</accession>